<evidence type="ECO:0000256" key="2">
    <source>
        <dbReference type="ARBA" id="ARBA00022679"/>
    </source>
</evidence>
<protein>
    <submittedName>
        <fullName evidence="5">Glycerate kinase</fullName>
    </submittedName>
</protein>
<name>A0ABZ3C5Q8_9ACTN</name>
<organism evidence="5 6">
    <name type="scientific">Propioniciclava soli</name>
    <dbReference type="NCBI Taxonomy" id="2775081"/>
    <lineage>
        <taxon>Bacteria</taxon>
        <taxon>Bacillati</taxon>
        <taxon>Actinomycetota</taxon>
        <taxon>Actinomycetes</taxon>
        <taxon>Propionibacteriales</taxon>
        <taxon>Propionibacteriaceae</taxon>
        <taxon>Propioniciclava</taxon>
    </lineage>
</organism>
<keyword evidence="3 4" id="KW-0418">Kinase</keyword>
<evidence type="ECO:0000256" key="3">
    <source>
        <dbReference type="ARBA" id="ARBA00022777"/>
    </source>
</evidence>
<dbReference type="PIRSF" id="PIRSF006078">
    <property type="entry name" value="GlxK"/>
    <property type="match status" value="1"/>
</dbReference>
<dbReference type="Pfam" id="PF02595">
    <property type="entry name" value="Gly_kinase"/>
    <property type="match status" value="1"/>
</dbReference>
<evidence type="ECO:0000313" key="6">
    <source>
        <dbReference type="Proteomes" id="UP001434337"/>
    </source>
</evidence>
<keyword evidence="2 4" id="KW-0808">Transferase</keyword>
<dbReference type="PANTHER" id="PTHR21599">
    <property type="entry name" value="GLYCERATE KINASE"/>
    <property type="match status" value="1"/>
</dbReference>
<dbReference type="EMBL" id="CP115965">
    <property type="protein sequence ID" value="WZW98125.1"/>
    <property type="molecule type" value="Genomic_DNA"/>
</dbReference>
<dbReference type="InterPro" id="IPR018193">
    <property type="entry name" value="Glyc_kinase_flavodox-like_fold"/>
</dbReference>
<dbReference type="PANTHER" id="PTHR21599:SF0">
    <property type="entry name" value="GLYCERATE KINASE"/>
    <property type="match status" value="1"/>
</dbReference>
<dbReference type="InterPro" id="IPR018197">
    <property type="entry name" value="Glycerate_kinase_RE-like"/>
</dbReference>
<dbReference type="GO" id="GO:0016301">
    <property type="term" value="F:kinase activity"/>
    <property type="evidence" value="ECO:0007669"/>
    <property type="project" value="UniProtKB-KW"/>
</dbReference>
<accession>A0ABZ3C5Q8</accession>
<evidence type="ECO:0000256" key="4">
    <source>
        <dbReference type="PIRNR" id="PIRNR006078"/>
    </source>
</evidence>
<proteinExistence type="inferred from homology"/>
<dbReference type="Gene3D" id="3.40.50.10350">
    <property type="entry name" value="Glycerate kinase, domain 1"/>
    <property type="match status" value="1"/>
</dbReference>
<comment type="similarity">
    <text evidence="1 4">Belongs to the glycerate kinase type-1 family.</text>
</comment>
<dbReference type="Gene3D" id="3.90.1510.10">
    <property type="entry name" value="Glycerate kinase, domain 2"/>
    <property type="match status" value="1"/>
</dbReference>
<evidence type="ECO:0000313" key="5">
    <source>
        <dbReference type="EMBL" id="WZW98125.1"/>
    </source>
</evidence>
<dbReference type="InterPro" id="IPR004381">
    <property type="entry name" value="Glycerate_kinase"/>
</dbReference>
<dbReference type="NCBIfam" id="TIGR00045">
    <property type="entry name" value="glycerate kinase"/>
    <property type="match status" value="1"/>
</dbReference>
<dbReference type="RefSeq" id="WP_342372252.1">
    <property type="nucleotide sequence ID" value="NZ_CP115965.1"/>
</dbReference>
<gene>
    <name evidence="5" type="ORF">PCC79_14710</name>
</gene>
<evidence type="ECO:0000256" key="1">
    <source>
        <dbReference type="ARBA" id="ARBA00006284"/>
    </source>
</evidence>
<keyword evidence="6" id="KW-1185">Reference proteome</keyword>
<dbReference type="Proteomes" id="UP001434337">
    <property type="component" value="Chromosome"/>
</dbReference>
<dbReference type="InterPro" id="IPR036129">
    <property type="entry name" value="Glycerate_kinase_sf"/>
</dbReference>
<dbReference type="SUPFAM" id="SSF110738">
    <property type="entry name" value="Glycerate kinase I"/>
    <property type="match status" value="1"/>
</dbReference>
<reference evidence="5 6" key="1">
    <citation type="journal article" date="2023" name="Environ Microbiome">
        <title>A coral-associated actinobacterium mitigates coral bleaching under heat stress.</title>
        <authorList>
            <person name="Li J."/>
            <person name="Zou Y."/>
            <person name="Li Q."/>
            <person name="Zhang J."/>
            <person name="Bourne D.G."/>
            <person name="Lyu Y."/>
            <person name="Liu C."/>
            <person name="Zhang S."/>
        </authorList>
    </citation>
    <scope>NUCLEOTIDE SEQUENCE [LARGE SCALE GENOMIC DNA]</scope>
    <source>
        <strain evidence="5 6">SCSIO 13291</strain>
    </source>
</reference>
<sequence>MKVVCAPDSFKESMTAAHAAAAMAAGVRAARPDTIVVEVPLSDGGEGFVAALAAGLGADLRHLTVPDALGRPTRAAWALAGDLAVIEVAQAVGLESIAPAERDVRQATTVGVGELIGAALDAGARRLVIGLGGSATNDGGAGLLHALGVRFRAADGTKLAPTPAALAHLTSVDTTGLDPRLAEVTLEAACDVTHPLCGPDGASAVFGPQKGADAGDVAFLDGVLARVSAALAPAEAHRPGAGAAGGLGWALLALGATVRPGFDVVADAVGLDAALTDADLVLTGEGSVDAQTLAGKAPAGVARLAAAHGVPVVLFGGRLAPDAAALLGAGVHRLVCITPEGTALATALARGPEHLAAAAAEVMSGIAGDAAQS</sequence>